<evidence type="ECO:0000256" key="2">
    <source>
        <dbReference type="ARBA" id="ARBA00004141"/>
    </source>
</evidence>
<keyword evidence="8 18" id="KW-0418">Kinase</keyword>
<dbReference type="Gene3D" id="3.30.565.10">
    <property type="entry name" value="Histidine kinase-like ATPase, C-terminal domain"/>
    <property type="match status" value="1"/>
</dbReference>
<dbReference type="SUPFAM" id="SSF52172">
    <property type="entry name" value="CheY-like"/>
    <property type="match status" value="1"/>
</dbReference>
<evidence type="ECO:0000313" key="19">
    <source>
        <dbReference type="Proteomes" id="UP000190064"/>
    </source>
</evidence>
<feature type="modified residue" description="4-aspartylphosphate" evidence="11">
    <location>
        <position position="1239"/>
    </location>
</feature>
<keyword evidence="9 13" id="KW-1133">Transmembrane helix</keyword>
<sequence>MFQGWILVTISLIYIAILFSIAWWGDAKAKRSKARLTSRRPFVYSLALGVYCTSWTFYGTVGQATHSSWTYLSIFLGPIIMYVLFSGLIRKIIRVSKKQNITSIADFISSRYGKTQSLAILVTLIALVGTLPYIALQLKAVTMSYNVITSYPAPMTNNSVEFFSDTGFYVAIMMAIFAIIFGTRNVDATEHHDGLVLAIAFESIIKLLAFIVVGASITYGMFNGFNDLLTHARYYLEIEKELNKDPISNGFLAQTLLAMLAILCLPRQFHMAVVENTHVEDARTSRWVFPAYLVAISFFVLPIAAAGLLIFPDGTVEPDTFVLTLPMAAQQGGLTLLAFIGGFSAATSMVILATIAISIMVSNDIVIPLLLKFRWNGNTSHHDFGQLVLRIRRITIIGVLALAYLTYLAIAEFNSLAATGLLSFAAVAQFGPALIGGMYWKRGNRYGALVGMSSGILIWAYTMLLPSLANAGWLESNIFIDGPMGIYWLRPEALFGANLDFLTHGVAFSLGINLILYIAVSNITRQRVIDRIQASAFIDSIDTRNTKSARPWMGSTSVGDLMALCERFLEPEAVDKAFSDYFLRNNKESFRPDDRASIEVIQFTERLLTGVLGASSARIVINSALQGKEIQISDVISIVDEASQVLEFNRALLQATIENVSQGISVVDHNLRLVVWNQHYLDLFNFPDNLIRVGEPIENIFRFNAQTGEYGLGDPEDQVQQLLDNIRYGEPHRYIRYRKDGTVLDVEGNPMPGGGFVYTYQDITQQKQTEEALIQSENNIRIYTDNVPALIAYFDTELRYLFTNKAYEEAMSVDRTTIIGQPIYKVLSLTQYEARRPYIERVLQGERTIFELEHILDNGRMRYGLVTYTPHKNDQGEILGFFSLYQDITERRKAEIALKETNETLEERVKERTQELSDLNQDLMQAKQTSEQANASKTRFLAAASHDLLQPLNAARLFTSALAHQVKEENPDQYRMTRNIDSSLKAAEELLSTLLDISKLDAGALQPNISTFYLADILKPLKAEFGVTANDRGLQFSTVGSQVIVRSDSQMLRRIVQNFLSNSARYTQHGKILLGCRRIKNGVRIEVWDTGPGIPEEKLSEIFQEFKRLDHPERHNKEGEKGLGLGLSIAERMSRVLDHKLQVRSWPGEGTVFSVEVPLGKSEDLPKEQNENAQLPTKRQRNNPLAGLHILCIDNEPLILEGMEAMLSNWDCRVSKATTIGGAKSAIRNSGIPDIVLADYHLDNDVTGVMALSALNEARHEQIPGIMITADRTEAVAEEIKREGYTLLHKPLKPAPLRAMVTRILKSQKLKN</sequence>
<dbReference type="CDD" id="cd00156">
    <property type="entry name" value="REC"/>
    <property type="match status" value="1"/>
</dbReference>
<evidence type="ECO:0000256" key="9">
    <source>
        <dbReference type="ARBA" id="ARBA00022989"/>
    </source>
</evidence>
<dbReference type="Pfam" id="PF08448">
    <property type="entry name" value="PAS_4"/>
    <property type="match status" value="1"/>
</dbReference>
<keyword evidence="12" id="KW-0175">Coiled coil</keyword>
<comment type="catalytic activity">
    <reaction evidence="1">
        <text>ATP + protein L-histidine = ADP + protein N-phospho-L-histidine.</text>
        <dbReference type="EC" id="2.7.13.3"/>
    </reaction>
</comment>
<dbReference type="GO" id="GO:0022857">
    <property type="term" value="F:transmembrane transporter activity"/>
    <property type="evidence" value="ECO:0007669"/>
    <property type="project" value="InterPro"/>
</dbReference>
<feature type="transmembrane region" description="Helical" evidence="13">
    <location>
        <begin position="195"/>
        <end position="222"/>
    </location>
</feature>
<comment type="subcellular location">
    <subcellularLocation>
        <location evidence="2">Membrane</location>
        <topology evidence="2">Multi-pass membrane protein</topology>
    </subcellularLocation>
</comment>
<dbReference type="FunFam" id="3.30.565.10:FF:000049">
    <property type="entry name" value="Two-component sensor histidine kinase"/>
    <property type="match status" value="1"/>
</dbReference>
<dbReference type="Gene3D" id="1.20.1730.10">
    <property type="entry name" value="Sodium/glucose cotransporter"/>
    <property type="match status" value="1"/>
</dbReference>
<evidence type="ECO:0000256" key="11">
    <source>
        <dbReference type="PROSITE-ProRule" id="PRU00169"/>
    </source>
</evidence>
<keyword evidence="6" id="KW-0808">Transferase</keyword>
<feature type="transmembrane region" description="Helical" evidence="13">
    <location>
        <begin position="247"/>
        <end position="266"/>
    </location>
</feature>
<keyword evidence="19" id="KW-1185">Reference proteome</keyword>
<dbReference type="InterPro" id="IPR036097">
    <property type="entry name" value="HisK_dim/P_sf"/>
</dbReference>
<evidence type="ECO:0000256" key="7">
    <source>
        <dbReference type="ARBA" id="ARBA00022692"/>
    </source>
</evidence>
<dbReference type="Gene3D" id="3.30.450.20">
    <property type="entry name" value="PAS domain"/>
    <property type="match status" value="2"/>
</dbReference>
<evidence type="ECO:0000259" key="15">
    <source>
        <dbReference type="PROSITE" id="PS50110"/>
    </source>
</evidence>
<keyword evidence="7 13" id="KW-0812">Transmembrane</keyword>
<dbReference type="STRING" id="966.BTA35_0211775"/>
<dbReference type="SMART" id="SM00448">
    <property type="entry name" value="REC"/>
    <property type="match status" value="1"/>
</dbReference>
<dbReference type="Pfam" id="PF12860">
    <property type="entry name" value="PAS_7"/>
    <property type="match status" value="1"/>
</dbReference>
<dbReference type="CDD" id="cd10322">
    <property type="entry name" value="SLC5sbd"/>
    <property type="match status" value="1"/>
</dbReference>
<evidence type="ECO:0000256" key="10">
    <source>
        <dbReference type="ARBA" id="ARBA00023136"/>
    </source>
</evidence>
<name>A0A1T1HA19_OCELI</name>
<dbReference type="NCBIfam" id="NF041832">
    <property type="entry name" value="near_NosP_CTERM"/>
    <property type="match status" value="1"/>
</dbReference>
<evidence type="ECO:0000259" key="16">
    <source>
        <dbReference type="PROSITE" id="PS50112"/>
    </source>
</evidence>
<feature type="transmembrane region" description="Helical" evidence="13">
    <location>
        <begin position="41"/>
        <end position="58"/>
    </location>
</feature>
<keyword evidence="5 11" id="KW-0597">Phosphoprotein</keyword>
<feature type="transmembrane region" description="Helical" evidence="13">
    <location>
        <begin position="70"/>
        <end position="89"/>
    </location>
</feature>
<dbReference type="InterPro" id="IPR000014">
    <property type="entry name" value="PAS"/>
</dbReference>
<feature type="domain" description="Response regulatory" evidence="15">
    <location>
        <begin position="1189"/>
        <end position="1305"/>
    </location>
</feature>
<dbReference type="InterPro" id="IPR001734">
    <property type="entry name" value="Na/solute_symporter"/>
</dbReference>
<dbReference type="PANTHER" id="PTHR43047">
    <property type="entry name" value="TWO-COMPONENT HISTIDINE PROTEIN KINASE"/>
    <property type="match status" value="1"/>
</dbReference>
<dbReference type="Gene3D" id="1.10.287.130">
    <property type="match status" value="1"/>
</dbReference>
<feature type="transmembrane region" description="Helical" evidence="13">
    <location>
        <begin position="6"/>
        <end position="25"/>
    </location>
</feature>
<comment type="caution">
    <text evidence="18">The sequence shown here is derived from an EMBL/GenBank/DDBJ whole genome shotgun (WGS) entry which is preliminary data.</text>
</comment>
<proteinExistence type="inferred from homology"/>
<dbReference type="EMBL" id="MTSD02000005">
    <property type="protein sequence ID" value="OOV86580.1"/>
    <property type="molecule type" value="Genomic_DNA"/>
</dbReference>
<evidence type="ECO:0000313" key="18">
    <source>
        <dbReference type="EMBL" id="OOV86580.1"/>
    </source>
</evidence>
<feature type="transmembrane region" description="Helical" evidence="13">
    <location>
        <begin position="391"/>
        <end position="410"/>
    </location>
</feature>
<dbReference type="GO" id="GO:0005886">
    <property type="term" value="C:plasma membrane"/>
    <property type="evidence" value="ECO:0007669"/>
    <property type="project" value="TreeGrafter"/>
</dbReference>
<dbReference type="PROSITE" id="PS50283">
    <property type="entry name" value="NA_SOLUT_SYMP_3"/>
    <property type="match status" value="1"/>
</dbReference>
<dbReference type="SUPFAM" id="SSF55785">
    <property type="entry name" value="PYP-like sensor domain (PAS domain)"/>
    <property type="match status" value="2"/>
</dbReference>
<dbReference type="InterPro" id="IPR038377">
    <property type="entry name" value="Na/Glc_symporter_sf"/>
</dbReference>
<dbReference type="InterPro" id="IPR035965">
    <property type="entry name" value="PAS-like_dom_sf"/>
</dbReference>
<dbReference type="PROSITE" id="PS50112">
    <property type="entry name" value="PAS"/>
    <property type="match status" value="1"/>
</dbReference>
<dbReference type="InterPro" id="IPR036890">
    <property type="entry name" value="HATPase_C_sf"/>
</dbReference>
<feature type="transmembrane region" description="Helical" evidence="13">
    <location>
        <begin position="349"/>
        <end position="371"/>
    </location>
</feature>
<evidence type="ECO:0000259" key="14">
    <source>
        <dbReference type="PROSITE" id="PS50109"/>
    </source>
</evidence>
<feature type="transmembrane region" description="Helical" evidence="13">
    <location>
        <begin position="501"/>
        <end position="520"/>
    </location>
</feature>
<dbReference type="SMART" id="SM00388">
    <property type="entry name" value="HisKA"/>
    <property type="match status" value="1"/>
</dbReference>
<dbReference type="Pfam" id="PF00072">
    <property type="entry name" value="Response_reg"/>
    <property type="match status" value="1"/>
</dbReference>
<feature type="domain" description="PAC" evidence="17">
    <location>
        <begin position="848"/>
        <end position="900"/>
    </location>
</feature>
<dbReference type="GO" id="GO:0009927">
    <property type="term" value="F:histidine phosphotransfer kinase activity"/>
    <property type="evidence" value="ECO:0007669"/>
    <property type="project" value="TreeGrafter"/>
</dbReference>
<dbReference type="Pfam" id="PF00512">
    <property type="entry name" value="HisKA"/>
    <property type="match status" value="1"/>
</dbReference>
<dbReference type="SUPFAM" id="SSF47384">
    <property type="entry name" value="Homodimeric domain of signal transducing histidine kinase"/>
    <property type="match status" value="1"/>
</dbReference>
<evidence type="ECO:0000256" key="8">
    <source>
        <dbReference type="ARBA" id="ARBA00022777"/>
    </source>
</evidence>
<dbReference type="FunFam" id="1.10.287.130:FF:000063">
    <property type="entry name" value="Hybrid sensor histidine kinase/response regulator"/>
    <property type="match status" value="1"/>
</dbReference>
<dbReference type="PRINTS" id="PR00344">
    <property type="entry name" value="BCTRLSENSOR"/>
</dbReference>
<dbReference type="Gene3D" id="3.40.50.2300">
    <property type="match status" value="1"/>
</dbReference>
<dbReference type="SUPFAM" id="SSF55874">
    <property type="entry name" value="ATPase domain of HSP90 chaperone/DNA topoisomerase II/histidine kinase"/>
    <property type="match status" value="1"/>
</dbReference>
<reference evidence="18" key="1">
    <citation type="submission" date="2017-02" db="EMBL/GenBank/DDBJ databases">
        <title>Draft Genome Sequence of the Salt Water Bacterium Oceanospirillum linum ATCC 11336.</title>
        <authorList>
            <person name="Trachtenberg A.M."/>
            <person name="Carney J.G."/>
            <person name="Linnane J.D."/>
            <person name="Rheaume B.A."/>
            <person name="Pitts N.L."/>
            <person name="Mykles D.L."/>
            <person name="Maclea K.S."/>
        </authorList>
    </citation>
    <scope>NUCLEOTIDE SEQUENCE [LARGE SCALE GENOMIC DNA]</scope>
    <source>
        <strain evidence="18">ATCC 11336</strain>
    </source>
</reference>
<gene>
    <name evidence="18" type="ORF">BTA35_0211775</name>
</gene>
<dbReference type="InterPro" id="IPR003661">
    <property type="entry name" value="HisK_dim/P_dom"/>
</dbReference>
<dbReference type="InterPro" id="IPR004358">
    <property type="entry name" value="Sig_transdc_His_kin-like_C"/>
</dbReference>
<evidence type="ECO:0000256" key="13">
    <source>
        <dbReference type="SAM" id="Phobius"/>
    </source>
</evidence>
<comment type="similarity">
    <text evidence="3">Belongs to the sodium:solute symporter (SSF) (TC 2.A.21) family.</text>
</comment>
<dbReference type="InterPro" id="IPR003594">
    <property type="entry name" value="HATPase_dom"/>
</dbReference>
<feature type="domain" description="Histidine kinase" evidence="14">
    <location>
        <begin position="943"/>
        <end position="1161"/>
    </location>
</feature>
<dbReference type="InterPro" id="IPR005467">
    <property type="entry name" value="His_kinase_dom"/>
</dbReference>
<evidence type="ECO:0000256" key="12">
    <source>
        <dbReference type="SAM" id="Coils"/>
    </source>
</evidence>
<accession>A0A1T1HA19</accession>
<dbReference type="PANTHER" id="PTHR43047:SF9">
    <property type="entry name" value="HISTIDINE KINASE"/>
    <property type="match status" value="1"/>
</dbReference>
<dbReference type="SMART" id="SM00091">
    <property type="entry name" value="PAS"/>
    <property type="match status" value="2"/>
</dbReference>
<dbReference type="InterPro" id="IPR013656">
    <property type="entry name" value="PAS_4"/>
</dbReference>
<dbReference type="SMART" id="SM00086">
    <property type="entry name" value="PAC"/>
    <property type="match status" value="1"/>
</dbReference>
<dbReference type="CDD" id="cd00082">
    <property type="entry name" value="HisKA"/>
    <property type="match status" value="1"/>
</dbReference>
<dbReference type="GO" id="GO:0000155">
    <property type="term" value="F:phosphorelay sensor kinase activity"/>
    <property type="evidence" value="ECO:0007669"/>
    <property type="project" value="InterPro"/>
</dbReference>
<evidence type="ECO:0000256" key="3">
    <source>
        <dbReference type="ARBA" id="ARBA00006434"/>
    </source>
</evidence>
<dbReference type="PROSITE" id="PS50110">
    <property type="entry name" value="RESPONSE_REGULATORY"/>
    <property type="match status" value="1"/>
</dbReference>
<evidence type="ECO:0000259" key="17">
    <source>
        <dbReference type="PROSITE" id="PS50113"/>
    </source>
</evidence>
<evidence type="ECO:0000256" key="4">
    <source>
        <dbReference type="ARBA" id="ARBA00012438"/>
    </source>
</evidence>
<dbReference type="InterPro" id="IPR001789">
    <property type="entry name" value="Sig_transdc_resp-reg_receiver"/>
</dbReference>
<evidence type="ECO:0000256" key="1">
    <source>
        <dbReference type="ARBA" id="ARBA00000085"/>
    </source>
</evidence>
<dbReference type="NCBIfam" id="TIGR00229">
    <property type="entry name" value="sensory_box"/>
    <property type="match status" value="1"/>
</dbReference>
<dbReference type="Proteomes" id="UP000190064">
    <property type="component" value="Unassembled WGS sequence"/>
</dbReference>
<dbReference type="SMART" id="SM00387">
    <property type="entry name" value="HATPase_c"/>
    <property type="match status" value="1"/>
</dbReference>
<dbReference type="CDD" id="cd00130">
    <property type="entry name" value="PAS"/>
    <property type="match status" value="1"/>
</dbReference>
<feature type="domain" description="PAS" evidence="16">
    <location>
        <begin position="776"/>
        <end position="846"/>
    </location>
</feature>
<dbReference type="EC" id="2.7.13.3" evidence="4"/>
<evidence type="ECO:0000256" key="6">
    <source>
        <dbReference type="ARBA" id="ARBA00022679"/>
    </source>
</evidence>
<dbReference type="InterPro" id="IPR000700">
    <property type="entry name" value="PAS-assoc_C"/>
</dbReference>
<dbReference type="RefSeq" id="WP_078320027.1">
    <property type="nucleotide sequence ID" value="NZ_FXTS01000006.1"/>
</dbReference>
<dbReference type="InterPro" id="IPR011006">
    <property type="entry name" value="CheY-like_superfamily"/>
</dbReference>
<dbReference type="PROSITE" id="PS50113">
    <property type="entry name" value="PAC"/>
    <property type="match status" value="1"/>
</dbReference>
<organism evidence="18 19">
    <name type="scientific">Oceanospirillum linum</name>
    <dbReference type="NCBI Taxonomy" id="966"/>
    <lineage>
        <taxon>Bacteria</taxon>
        <taxon>Pseudomonadati</taxon>
        <taxon>Pseudomonadota</taxon>
        <taxon>Gammaproteobacteria</taxon>
        <taxon>Oceanospirillales</taxon>
        <taxon>Oceanospirillaceae</taxon>
        <taxon>Oceanospirillum</taxon>
    </lineage>
</organism>
<dbReference type="Pfam" id="PF02518">
    <property type="entry name" value="HATPase_c"/>
    <property type="match status" value="1"/>
</dbReference>
<protein>
    <recommendedName>
        <fullName evidence="4">histidine kinase</fullName>
        <ecNumber evidence="4">2.7.13.3</ecNumber>
    </recommendedName>
</protein>
<dbReference type="PROSITE" id="PS50109">
    <property type="entry name" value="HIS_KIN"/>
    <property type="match status" value="1"/>
</dbReference>
<dbReference type="InterPro" id="IPR001610">
    <property type="entry name" value="PAC"/>
</dbReference>
<feature type="transmembrane region" description="Helical" evidence="13">
    <location>
        <begin position="166"/>
        <end position="183"/>
    </location>
</feature>
<feature type="transmembrane region" description="Helical" evidence="13">
    <location>
        <begin position="416"/>
        <end position="439"/>
    </location>
</feature>
<evidence type="ECO:0000256" key="5">
    <source>
        <dbReference type="ARBA" id="ARBA00022553"/>
    </source>
</evidence>
<feature type="transmembrane region" description="Helical" evidence="13">
    <location>
        <begin position="287"/>
        <end position="311"/>
    </location>
</feature>
<feature type="coiled-coil region" evidence="12">
    <location>
        <begin position="891"/>
        <end position="936"/>
    </location>
</feature>
<feature type="transmembrane region" description="Helical" evidence="13">
    <location>
        <begin position="118"/>
        <end position="136"/>
    </location>
</feature>
<keyword evidence="10 13" id="KW-0472">Membrane</keyword>